<organism evidence="2 3">
    <name type="scientific">Cichlidogyrus casuarinus</name>
    <dbReference type="NCBI Taxonomy" id="1844966"/>
    <lineage>
        <taxon>Eukaryota</taxon>
        <taxon>Metazoa</taxon>
        <taxon>Spiralia</taxon>
        <taxon>Lophotrochozoa</taxon>
        <taxon>Platyhelminthes</taxon>
        <taxon>Monogenea</taxon>
        <taxon>Monopisthocotylea</taxon>
        <taxon>Dactylogyridea</taxon>
        <taxon>Ancyrocephalidae</taxon>
        <taxon>Cichlidogyrus</taxon>
    </lineage>
</organism>
<feature type="region of interest" description="Disordered" evidence="1">
    <location>
        <begin position="230"/>
        <end position="249"/>
    </location>
</feature>
<gene>
    <name evidence="2" type="primary">CTNNB1_3</name>
    <name evidence="2" type="ORF">Ciccas_013462</name>
</gene>
<proteinExistence type="predicted"/>
<evidence type="ECO:0000313" key="2">
    <source>
        <dbReference type="EMBL" id="KAL3308013.1"/>
    </source>
</evidence>
<dbReference type="PANTHER" id="PTHR45976">
    <property type="entry name" value="ARMADILLO SEGMENT POLARITY PROTEIN"/>
    <property type="match status" value="1"/>
</dbReference>
<protein>
    <submittedName>
        <fullName evidence="2">Catenin beta-1</fullName>
    </submittedName>
</protein>
<feature type="non-terminal residue" evidence="2">
    <location>
        <position position="1"/>
    </location>
</feature>
<dbReference type="InterPro" id="IPR013284">
    <property type="entry name" value="Beta-catenin"/>
</dbReference>
<accession>A0ABD2PLZ8</accession>
<name>A0ABD2PLZ8_9PLAT</name>
<dbReference type="AlphaFoldDB" id="A0ABD2PLZ8"/>
<evidence type="ECO:0000256" key="1">
    <source>
        <dbReference type="SAM" id="MobiDB-lite"/>
    </source>
</evidence>
<dbReference type="Gene3D" id="1.25.10.10">
    <property type="entry name" value="Leucine-rich Repeat Variant"/>
    <property type="match status" value="1"/>
</dbReference>
<feature type="compositionally biased region" description="Polar residues" evidence="1">
    <location>
        <begin position="230"/>
        <end position="242"/>
    </location>
</feature>
<evidence type="ECO:0000313" key="3">
    <source>
        <dbReference type="Proteomes" id="UP001626550"/>
    </source>
</evidence>
<dbReference type="Proteomes" id="UP001626550">
    <property type="component" value="Unassembled WGS sequence"/>
</dbReference>
<dbReference type="InterPro" id="IPR011989">
    <property type="entry name" value="ARM-like"/>
</dbReference>
<keyword evidence="3" id="KW-1185">Reference proteome</keyword>
<reference evidence="2 3" key="1">
    <citation type="submission" date="2024-11" db="EMBL/GenBank/DDBJ databases">
        <title>Adaptive evolution of stress response genes in parasites aligns with host niche diversity.</title>
        <authorList>
            <person name="Hahn C."/>
            <person name="Resl P."/>
        </authorList>
    </citation>
    <scope>NUCLEOTIDE SEQUENCE [LARGE SCALE GENOMIC DNA]</scope>
    <source>
        <strain evidence="2">EGGRZ-B1_66</strain>
        <tissue evidence="2">Body</tissue>
    </source>
</reference>
<dbReference type="EMBL" id="JBJKFK010006031">
    <property type="protein sequence ID" value="KAL3308013.1"/>
    <property type="molecule type" value="Genomic_DNA"/>
</dbReference>
<comment type="caution">
    <text evidence="2">The sequence shown here is derived from an EMBL/GenBank/DDBJ whole genome shotgun (WGS) entry which is preliminary data.</text>
</comment>
<sequence>RSGATEVQNVRLEEIIEGICSALYILMRDAQCRNHLGTFQFPELRWALFSDPGTMLLQQGLSPAGMNHALALFVYLLCSEQTESIQKAAAGVLCEASKDKTVLEALAFLIPCAQRRLNELANVRNEAISTYCSTVLIRLAEEFNGGSLMNIRGDQVAVAAAATAGPLLDTPPHPGVGSNFDPSSSYLGCETFVPNSSALHHMEMQGYGSGTFDGSTTYQAYYNGWRGTNPSPGISMDTTNDHSLGPYFN</sequence>